<keyword evidence="4" id="KW-1185">Reference proteome</keyword>
<feature type="transmembrane region" description="Helical" evidence="2">
    <location>
        <begin position="42"/>
        <end position="62"/>
    </location>
</feature>
<feature type="transmembrane region" description="Helical" evidence="2">
    <location>
        <begin position="502"/>
        <end position="522"/>
    </location>
</feature>
<gene>
    <name evidence="3" type="primary">g10572</name>
    <name evidence="3" type="ORF">VP750_LOCUS9482</name>
</gene>
<dbReference type="PANTHER" id="PTHR43596">
    <property type="entry name" value="ADP,ATP CARRIER PROTEIN"/>
    <property type="match status" value="1"/>
</dbReference>
<dbReference type="SUPFAM" id="SSF103473">
    <property type="entry name" value="MFS general substrate transporter"/>
    <property type="match status" value="1"/>
</dbReference>
<evidence type="ECO:0000313" key="3">
    <source>
        <dbReference type="EMBL" id="CAL5227576.1"/>
    </source>
</evidence>
<accession>A0ABP1G9X9</accession>
<sequence>MSKVWGSQTSARSPTQIAWKKIDVHRVLRQIVDAHEDEAVPLLKGFLSLFCVLASYFVVLPIRDEAGVALGTEVLPVLFCLSLLVTLIATPLAAEFLLRSDVPRERALRQLFTLFAGSFVVFFVAYAVFTHAPAGSDLAAREGSWTSSKELGKGAGSHPVGRRGVADTQAGRTLLSEGSNHEHATSQALTHAQVLVRAAFFLWLTVVNLVALSAVWARLADVFGSGASKRLFGFLGAGATCGQLAGSLMAAMFARMLKAGALHALPVAGMQACPMLLSALLLEGAGQAIATLKPVHASPESKMPSSRRQKGCRPQKARARLWRGVARLLDGFSTIRGSRYLTWLTVYIMLNTTISSLVYFEKSMVVASAASDSASRMAIFATINSASALVIAGLQLFATGFLLTRLKLPAALAASAAVAAVVMAVIAVHPSPVVVGGGEVIRKVVNYVLTKPAREALFTVVSPEERYKGKLCMDTVIVRLGDTVAAGLFQVLAGFLHVGPSGVALAAFPVCLACASVAYFLGLHHELLAAKQLRQGVS</sequence>
<feature type="compositionally biased region" description="Basic residues" evidence="1">
    <location>
        <begin position="305"/>
        <end position="315"/>
    </location>
</feature>
<evidence type="ECO:0000256" key="2">
    <source>
        <dbReference type="SAM" id="Phobius"/>
    </source>
</evidence>
<dbReference type="InterPro" id="IPR036259">
    <property type="entry name" value="MFS_trans_sf"/>
</dbReference>
<comment type="caution">
    <text evidence="3">The sequence shown here is derived from an EMBL/GenBank/DDBJ whole genome shotgun (WGS) entry which is preliminary data.</text>
</comment>
<keyword evidence="2" id="KW-0812">Transmembrane</keyword>
<keyword evidence="2" id="KW-1133">Transmembrane helix</keyword>
<feature type="region of interest" description="Disordered" evidence="1">
    <location>
        <begin position="296"/>
        <end position="315"/>
    </location>
</feature>
<protein>
    <submittedName>
        <fullName evidence="3">G10572 protein</fullName>
    </submittedName>
</protein>
<proteinExistence type="predicted"/>
<feature type="transmembrane region" description="Helical" evidence="2">
    <location>
        <begin position="340"/>
        <end position="359"/>
    </location>
</feature>
<feature type="transmembrane region" description="Helical" evidence="2">
    <location>
        <begin position="110"/>
        <end position="129"/>
    </location>
</feature>
<dbReference type="Proteomes" id="UP001497392">
    <property type="component" value="Unassembled WGS sequence"/>
</dbReference>
<organism evidence="3 4">
    <name type="scientific">Coccomyxa viridis</name>
    <dbReference type="NCBI Taxonomy" id="1274662"/>
    <lineage>
        <taxon>Eukaryota</taxon>
        <taxon>Viridiplantae</taxon>
        <taxon>Chlorophyta</taxon>
        <taxon>core chlorophytes</taxon>
        <taxon>Trebouxiophyceae</taxon>
        <taxon>Trebouxiophyceae incertae sedis</taxon>
        <taxon>Coccomyxaceae</taxon>
        <taxon>Coccomyxa</taxon>
    </lineage>
</organism>
<feature type="transmembrane region" description="Helical" evidence="2">
    <location>
        <begin position="379"/>
        <end position="403"/>
    </location>
</feature>
<evidence type="ECO:0000313" key="4">
    <source>
        <dbReference type="Proteomes" id="UP001497392"/>
    </source>
</evidence>
<feature type="transmembrane region" description="Helical" evidence="2">
    <location>
        <begin position="231"/>
        <end position="254"/>
    </location>
</feature>
<evidence type="ECO:0000256" key="1">
    <source>
        <dbReference type="SAM" id="MobiDB-lite"/>
    </source>
</evidence>
<dbReference type="EMBL" id="CAXHTA020000017">
    <property type="protein sequence ID" value="CAL5227576.1"/>
    <property type="molecule type" value="Genomic_DNA"/>
</dbReference>
<feature type="transmembrane region" description="Helical" evidence="2">
    <location>
        <begin position="410"/>
        <end position="429"/>
    </location>
</feature>
<feature type="transmembrane region" description="Helical" evidence="2">
    <location>
        <begin position="200"/>
        <end position="219"/>
    </location>
</feature>
<feature type="transmembrane region" description="Helical" evidence="2">
    <location>
        <begin position="74"/>
        <end position="98"/>
    </location>
</feature>
<keyword evidence="2" id="KW-0472">Membrane</keyword>
<reference evidence="3 4" key="1">
    <citation type="submission" date="2024-06" db="EMBL/GenBank/DDBJ databases">
        <authorList>
            <person name="Kraege A."/>
            <person name="Thomma B."/>
        </authorList>
    </citation>
    <scope>NUCLEOTIDE SEQUENCE [LARGE SCALE GENOMIC DNA]</scope>
</reference>
<feature type="transmembrane region" description="Helical" evidence="2">
    <location>
        <begin position="260"/>
        <end position="282"/>
    </location>
</feature>
<name>A0ABP1G9X9_9CHLO</name>
<dbReference type="PANTHER" id="PTHR43596:SF1">
    <property type="entry name" value="ADP,ATP CARRIER PROTEIN"/>
    <property type="match status" value="1"/>
</dbReference>